<dbReference type="KEGG" id="dmp:FAK_14160"/>
<evidence type="ECO:0000256" key="1">
    <source>
        <dbReference type="ARBA" id="ARBA00004651"/>
    </source>
</evidence>
<dbReference type="NCBIfam" id="TIGR00374">
    <property type="entry name" value="flippase-like domain"/>
    <property type="match status" value="1"/>
</dbReference>
<feature type="transmembrane region" description="Helical" evidence="6">
    <location>
        <begin position="254"/>
        <end position="277"/>
    </location>
</feature>
<evidence type="ECO:0000256" key="4">
    <source>
        <dbReference type="ARBA" id="ARBA00022989"/>
    </source>
</evidence>
<dbReference type="PANTHER" id="PTHR40277">
    <property type="entry name" value="BLL5419 PROTEIN"/>
    <property type="match status" value="1"/>
</dbReference>
<dbReference type="Pfam" id="PF03706">
    <property type="entry name" value="LPG_synthase_TM"/>
    <property type="match status" value="1"/>
</dbReference>
<evidence type="ECO:0008006" key="9">
    <source>
        <dbReference type="Google" id="ProtNLM"/>
    </source>
</evidence>
<feature type="transmembrane region" description="Helical" evidence="6">
    <location>
        <begin position="7"/>
        <end position="26"/>
    </location>
</feature>
<keyword evidence="5 6" id="KW-0472">Membrane</keyword>
<evidence type="ECO:0000313" key="7">
    <source>
        <dbReference type="EMBL" id="BEQ14350.1"/>
    </source>
</evidence>
<dbReference type="RefSeq" id="WP_338606065.1">
    <property type="nucleotide sequence ID" value="NZ_AP028679.1"/>
</dbReference>
<dbReference type="Proteomes" id="UP001366166">
    <property type="component" value="Chromosome"/>
</dbReference>
<dbReference type="PANTHER" id="PTHR40277:SF1">
    <property type="entry name" value="BLL5419 PROTEIN"/>
    <property type="match status" value="1"/>
</dbReference>
<keyword evidence="3 6" id="KW-0812">Transmembrane</keyword>
<sequence length="329" mass="36046">MKKSAKTWLRLGISAGLLLVLLLFFVDLGQAWRAVAGASWEYLLLLLVAMTLDRCLMSYKWRLLLVSQGYQAGHGEALKAYYLATFAGCFLPSTLGADAVRVGLFARPERPSQAVAASIFLERALGFVAAALAAVVGLVLLAGISTELPAGFFYLSFGLLAVATLAVVLSFSAWAERLHGQAERRWRERSRLLAWVLDFVKAYHQYRRQRGVLLWFLFLSFIEQGAPVIFNWLIARALHLDLTLLESAAVTPVVFFLARLPVSFSSFGVLEGLYVAFFRLVGVGATSAFLIGFLLNLASMVSALPAIPMYLRGGISRSAKPPQPPSPSR</sequence>
<keyword evidence="8" id="KW-1185">Reference proteome</keyword>
<gene>
    <name evidence="7" type="ORF">FAK_14160</name>
</gene>
<reference evidence="8" key="1">
    <citation type="journal article" date="2023" name="Arch. Microbiol.">
        <title>Desulfoferula mesophilus gen. nov. sp. nov., a mesophilic sulfate-reducing bacterium isolated from a brackish lake sediment.</title>
        <authorList>
            <person name="Watanabe T."/>
            <person name="Yabe T."/>
            <person name="Tsuji J.M."/>
            <person name="Fukui M."/>
        </authorList>
    </citation>
    <scope>NUCLEOTIDE SEQUENCE [LARGE SCALE GENOMIC DNA]</scope>
    <source>
        <strain evidence="8">12FAK</strain>
    </source>
</reference>
<protein>
    <recommendedName>
        <fullName evidence="9">Flippase-like domain-containing protein</fullName>
    </recommendedName>
</protein>
<evidence type="ECO:0000313" key="8">
    <source>
        <dbReference type="Proteomes" id="UP001366166"/>
    </source>
</evidence>
<evidence type="ECO:0000256" key="6">
    <source>
        <dbReference type="SAM" id="Phobius"/>
    </source>
</evidence>
<dbReference type="EMBL" id="AP028679">
    <property type="protein sequence ID" value="BEQ14350.1"/>
    <property type="molecule type" value="Genomic_DNA"/>
</dbReference>
<evidence type="ECO:0000256" key="2">
    <source>
        <dbReference type="ARBA" id="ARBA00022475"/>
    </source>
</evidence>
<name>A0AAU9ER83_9BACT</name>
<evidence type="ECO:0000256" key="5">
    <source>
        <dbReference type="ARBA" id="ARBA00023136"/>
    </source>
</evidence>
<dbReference type="AlphaFoldDB" id="A0AAU9ER83"/>
<organism evidence="7 8">
    <name type="scientific">Desulfoferula mesophila</name>
    <dbReference type="NCBI Taxonomy" id="3058419"/>
    <lineage>
        <taxon>Bacteria</taxon>
        <taxon>Pseudomonadati</taxon>
        <taxon>Thermodesulfobacteriota</taxon>
        <taxon>Desulfarculia</taxon>
        <taxon>Desulfarculales</taxon>
        <taxon>Desulfarculaceae</taxon>
        <taxon>Desulfoferula</taxon>
    </lineage>
</organism>
<feature type="transmembrane region" description="Helical" evidence="6">
    <location>
        <begin position="124"/>
        <end position="145"/>
    </location>
</feature>
<keyword evidence="4 6" id="KW-1133">Transmembrane helix</keyword>
<proteinExistence type="predicted"/>
<accession>A0AAU9ER83</accession>
<dbReference type="GO" id="GO:0005886">
    <property type="term" value="C:plasma membrane"/>
    <property type="evidence" value="ECO:0007669"/>
    <property type="project" value="UniProtKB-SubCell"/>
</dbReference>
<feature type="transmembrane region" description="Helical" evidence="6">
    <location>
        <begin position="212"/>
        <end position="234"/>
    </location>
</feature>
<dbReference type="InterPro" id="IPR022791">
    <property type="entry name" value="L-PG_synthase/AglD"/>
</dbReference>
<keyword evidence="2" id="KW-1003">Cell membrane</keyword>
<comment type="subcellular location">
    <subcellularLocation>
        <location evidence="1">Cell membrane</location>
        <topology evidence="1">Multi-pass membrane protein</topology>
    </subcellularLocation>
</comment>
<feature type="transmembrane region" description="Helical" evidence="6">
    <location>
        <begin position="32"/>
        <end position="52"/>
    </location>
</feature>
<evidence type="ECO:0000256" key="3">
    <source>
        <dbReference type="ARBA" id="ARBA00022692"/>
    </source>
</evidence>
<feature type="transmembrane region" description="Helical" evidence="6">
    <location>
        <begin position="151"/>
        <end position="175"/>
    </location>
</feature>